<dbReference type="Pfam" id="PF00563">
    <property type="entry name" value="EAL"/>
    <property type="match status" value="1"/>
</dbReference>
<name>A0AAW7M6X6_9MICO</name>
<dbReference type="InterPro" id="IPR001633">
    <property type="entry name" value="EAL_dom"/>
</dbReference>
<dbReference type="InterPro" id="IPR035919">
    <property type="entry name" value="EAL_sf"/>
</dbReference>
<dbReference type="SMART" id="SM00052">
    <property type="entry name" value="EAL"/>
    <property type="match status" value="1"/>
</dbReference>
<dbReference type="PANTHER" id="PTHR33121:SF70">
    <property type="entry name" value="SIGNALING PROTEIN YKOW"/>
    <property type="match status" value="1"/>
</dbReference>
<protein>
    <submittedName>
        <fullName evidence="3">EAL domain-containing protein</fullName>
    </submittedName>
</protein>
<dbReference type="Gene3D" id="3.20.20.450">
    <property type="entry name" value="EAL domain"/>
    <property type="match status" value="1"/>
</dbReference>
<dbReference type="RefSeq" id="WP_301120294.1">
    <property type="nucleotide sequence ID" value="NZ_JAUHPX010000001.1"/>
</dbReference>
<dbReference type="CDD" id="cd01948">
    <property type="entry name" value="EAL"/>
    <property type="match status" value="1"/>
</dbReference>
<organism evidence="3 4">
    <name type="scientific">Demequina lignilytica</name>
    <dbReference type="NCBI Taxonomy" id="3051663"/>
    <lineage>
        <taxon>Bacteria</taxon>
        <taxon>Bacillati</taxon>
        <taxon>Actinomycetota</taxon>
        <taxon>Actinomycetes</taxon>
        <taxon>Micrococcales</taxon>
        <taxon>Demequinaceae</taxon>
        <taxon>Demequina</taxon>
    </lineage>
</organism>
<reference evidence="3" key="1">
    <citation type="submission" date="2023-06" db="EMBL/GenBank/DDBJ databases">
        <title>Sysu t00039.</title>
        <authorList>
            <person name="Gao L."/>
            <person name="Fang B.-Z."/>
            <person name="Li W.-J."/>
        </authorList>
    </citation>
    <scope>NUCLEOTIDE SEQUENCE</scope>
    <source>
        <strain evidence="3">SYSU T00039</strain>
    </source>
</reference>
<dbReference type="Proteomes" id="UP001172737">
    <property type="component" value="Unassembled WGS sequence"/>
</dbReference>
<proteinExistence type="predicted"/>
<keyword evidence="4" id="KW-1185">Reference proteome</keyword>
<dbReference type="EMBL" id="JAUHPX010000001">
    <property type="protein sequence ID" value="MDN4487038.1"/>
    <property type="molecule type" value="Genomic_DNA"/>
</dbReference>
<sequence>MTSPHGLRLWHPPHLPRHGTGSAIGRQPIVTAGRAVRGYELLYRAPGHDGLPVDRWPARFQDRATEHVIAFDARDGRAVAAPHPSFINFSRSYLLNEPGTMGCDPARVVIEVVESAHADATLVRRLMALRDLGFRLALDDFVGTESQLTLLGLVDFVKIDVRDLTRQGTRLADSARLHGATLIAERVEDQPMLELCARSGFDLFQGFLFGEVEVIERAGVADEGAA</sequence>
<dbReference type="PANTHER" id="PTHR33121">
    <property type="entry name" value="CYCLIC DI-GMP PHOSPHODIESTERASE PDEF"/>
    <property type="match status" value="1"/>
</dbReference>
<dbReference type="PROSITE" id="PS50883">
    <property type="entry name" value="EAL"/>
    <property type="match status" value="1"/>
</dbReference>
<evidence type="ECO:0000313" key="4">
    <source>
        <dbReference type="Proteomes" id="UP001172737"/>
    </source>
</evidence>
<dbReference type="GO" id="GO:0071111">
    <property type="term" value="F:cyclic-guanylate-specific phosphodiesterase activity"/>
    <property type="evidence" value="ECO:0007669"/>
    <property type="project" value="InterPro"/>
</dbReference>
<dbReference type="InterPro" id="IPR050706">
    <property type="entry name" value="Cyclic-di-GMP_PDE-like"/>
</dbReference>
<evidence type="ECO:0000259" key="2">
    <source>
        <dbReference type="PROSITE" id="PS50883"/>
    </source>
</evidence>
<feature type="domain" description="EAL" evidence="2">
    <location>
        <begin position="1"/>
        <end position="226"/>
    </location>
</feature>
<dbReference type="SUPFAM" id="SSF141868">
    <property type="entry name" value="EAL domain-like"/>
    <property type="match status" value="1"/>
</dbReference>
<gene>
    <name evidence="3" type="ORF">QQX10_02540</name>
</gene>
<feature type="region of interest" description="Disordered" evidence="1">
    <location>
        <begin position="1"/>
        <end position="24"/>
    </location>
</feature>
<dbReference type="AlphaFoldDB" id="A0AAW7M6X6"/>
<comment type="caution">
    <text evidence="3">The sequence shown here is derived from an EMBL/GenBank/DDBJ whole genome shotgun (WGS) entry which is preliminary data.</text>
</comment>
<evidence type="ECO:0000256" key="1">
    <source>
        <dbReference type="SAM" id="MobiDB-lite"/>
    </source>
</evidence>
<evidence type="ECO:0000313" key="3">
    <source>
        <dbReference type="EMBL" id="MDN4487038.1"/>
    </source>
</evidence>
<accession>A0AAW7M6X6</accession>